<name>A0A1S3JU14_LINAN</name>
<evidence type="ECO:0000256" key="7">
    <source>
        <dbReference type="SAM" id="SignalP"/>
    </source>
</evidence>
<feature type="disulfide bond" evidence="6">
    <location>
        <begin position="56"/>
        <end position="61"/>
    </location>
</feature>
<evidence type="ECO:0000313" key="13">
    <source>
        <dbReference type="RefSeq" id="XP_013413565.1"/>
    </source>
</evidence>
<feature type="domain" description="Ig-like" evidence="8">
    <location>
        <begin position="712"/>
        <end position="798"/>
    </location>
</feature>
<evidence type="ECO:0000313" key="15">
    <source>
        <dbReference type="RefSeq" id="XP_013413567.1"/>
    </source>
</evidence>
<dbReference type="GeneID" id="106175934"/>
<dbReference type="Pfam" id="PF19030">
    <property type="entry name" value="TSP1_ADAMTS"/>
    <property type="match status" value="9"/>
</dbReference>
<dbReference type="GO" id="GO:0005576">
    <property type="term" value="C:extracellular region"/>
    <property type="evidence" value="ECO:0007669"/>
    <property type="project" value="UniProtKB-SubCell"/>
</dbReference>
<evidence type="ECO:0000313" key="23">
    <source>
        <dbReference type="RefSeq" id="XP_013413577.1"/>
    </source>
</evidence>
<dbReference type="SUPFAM" id="SSF82895">
    <property type="entry name" value="TSP-1 type 1 repeat"/>
    <property type="match status" value="9"/>
</dbReference>
<dbReference type="Pfam" id="PF00090">
    <property type="entry name" value="TSP_1"/>
    <property type="match status" value="1"/>
</dbReference>
<dbReference type="InterPro" id="IPR013783">
    <property type="entry name" value="Ig-like_fold"/>
</dbReference>
<keyword evidence="2" id="KW-0964">Secreted</keyword>
<dbReference type="PRINTS" id="PR01857">
    <property type="entry name" value="ADAMTSFAMILY"/>
</dbReference>
<dbReference type="PANTHER" id="PTHR13723:SF313">
    <property type="entry name" value="PEPTIDASE M12B DOMAIN-CONTAINING PROTEIN"/>
    <property type="match status" value="1"/>
</dbReference>
<evidence type="ECO:0000259" key="8">
    <source>
        <dbReference type="PROSITE" id="PS50835"/>
    </source>
</evidence>
<dbReference type="RefSeq" id="XP_013413562.1">
    <property type="nucleotide sequence ID" value="XM_013558108.1"/>
</dbReference>
<keyword evidence="10" id="KW-1185">Reference proteome</keyword>
<dbReference type="Pfam" id="PF19236">
    <property type="entry name" value="ADAMTS_CR_3"/>
    <property type="match status" value="1"/>
</dbReference>
<evidence type="ECO:0000313" key="18">
    <source>
        <dbReference type="RefSeq" id="XP_013413570.1"/>
    </source>
</evidence>
<dbReference type="Gene3D" id="2.20.100.10">
    <property type="entry name" value="Thrombospondin type-1 (TSP1) repeat"/>
    <property type="match status" value="8"/>
</dbReference>
<dbReference type="SMART" id="SM00209">
    <property type="entry name" value="TSP1"/>
    <property type="match status" value="11"/>
</dbReference>
<evidence type="ECO:0000313" key="11">
    <source>
        <dbReference type="RefSeq" id="XP_013413562.1"/>
    </source>
</evidence>
<dbReference type="SUPFAM" id="SSF48726">
    <property type="entry name" value="Immunoglobulin"/>
    <property type="match status" value="1"/>
</dbReference>
<dbReference type="RefSeq" id="XP_013413565.1">
    <property type="nucleotide sequence ID" value="XM_013558111.1"/>
</dbReference>
<evidence type="ECO:0000313" key="21">
    <source>
        <dbReference type="RefSeq" id="XP_013413573.1"/>
    </source>
</evidence>
<evidence type="ECO:0000313" key="17">
    <source>
        <dbReference type="RefSeq" id="XP_013413569.1"/>
    </source>
</evidence>
<dbReference type="RefSeq" id="XP_013413563.1">
    <property type="nucleotide sequence ID" value="XM_013558109.2"/>
</dbReference>
<comment type="subcellular location">
    <subcellularLocation>
        <location evidence="1">Secreted</location>
    </subcellularLocation>
</comment>
<evidence type="ECO:0000259" key="9">
    <source>
        <dbReference type="PROSITE" id="PS50900"/>
    </source>
</evidence>
<dbReference type="InterPro" id="IPR007110">
    <property type="entry name" value="Ig-like_dom"/>
</dbReference>
<dbReference type="CDD" id="cd00096">
    <property type="entry name" value="Ig"/>
    <property type="match status" value="1"/>
</dbReference>
<dbReference type="STRING" id="7574.A0A1S3JU14"/>
<evidence type="ECO:0000313" key="16">
    <source>
        <dbReference type="RefSeq" id="XP_013413568.1"/>
    </source>
</evidence>
<dbReference type="Pfam" id="PF13927">
    <property type="entry name" value="Ig_3"/>
    <property type="match status" value="1"/>
</dbReference>
<dbReference type="PROSITE" id="PS50900">
    <property type="entry name" value="PLAC"/>
    <property type="match status" value="1"/>
</dbReference>
<dbReference type="InterPro" id="IPR000884">
    <property type="entry name" value="TSP1_rpt"/>
</dbReference>
<dbReference type="InterPro" id="IPR036179">
    <property type="entry name" value="Ig-like_dom_sf"/>
</dbReference>
<evidence type="ECO:0000313" key="14">
    <source>
        <dbReference type="RefSeq" id="XP_013413566.1"/>
    </source>
</evidence>
<organism evidence="10 17">
    <name type="scientific">Lingula anatina</name>
    <name type="common">Brachiopod</name>
    <name type="synonym">Lingula unguis</name>
    <dbReference type="NCBI Taxonomy" id="7574"/>
    <lineage>
        <taxon>Eukaryota</taxon>
        <taxon>Metazoa</taxon>
        <taxon>Spiralia</taxon>
        <taxon>Lophotrochozoa</taxon>
        <taxon>Brachiopoda</taxon>
        <taxon>Linguliformea</taxon>
        <taxon>Lingulata</taxon>
        <taxon>Lingulida</taxon>
        <taxon>Linguloidea</taxon>
        <taxon>Lingulidae</taxon>
        <taxon>Lingula</taxon>
    </lineage>
</organism>
<dbReference type="InterPro" id="IPR045371">
    <property type="entry name" value="ADAMTS_CR_3"/>
</dbReference>
<gene>
    <name evidence="11 12 13 14 15 16 17 18 19 20 21 22 23" type="primary">LOC106175934</name>
</gene>
<evidence type="ECO:0000256" key="1">
    <source>
        <dbReference type="ARBA" id="ARBA00004613"/>
    </source>
</evidence>
<dbReference type="RefSeq" id="XP_013413567.1">
    <property type="nucleotide sequence ID" value="XM_013558113.1"/>
</dbReference>
<dbReference type="InterPro" id="IPR003598">
    <property type="entry name" value="Ig_sub2"/>
</dbReference>
<dbReference type="PANTHER" id="PTHR13723">
    <property type="entry name" value="ADAMTS A DISINTEGRIN AND METALLOPROTEASE WITH THROMBOSPONDIN MOTIFS PROTEASE"/>
    <property type="match status" value="1"/>
</dbReference>
<accession>A0A1S3JU14</accession>
<dbReference type="GO" id="GO:0030198">
    <property type="term" value="P:extracellular matrix organization"/>
    <property type="evidence" value="ECO:0007669"/>
    <property type="project" value="InterPro"/>
</dbReference>
<feature type="chain" id="PRO_5014545959" evidence="7">
    <location>
        <begin position="30"/>
        <end position="1060"/>
    </location>
</feature>
<feature type="disulfide bond" evidence="6">
    <location>
        <begin position="45"/>
        <end position="76"/>
    </location>
</feature>
<keyword evidence="3 7" id="KW-0732">Signal</keyword>
<dbReference type="RefSeq" id="XP_013413569.1">
    <property type="nucleotide sequence ID" value="XM_013558115.2"/>
</dbReference>
<dbReference type="InterPro" id="IPR050439">
    <property type="entry name" value="ADAMTS_ADAMTS-like"/>
</dbReference>
<dbReference type="InterPro" id="IPR036383">
    <property type="entry name" value="TSP1_rpt_sf"/>
</dbReference>
<dbReference type="RefSeq" id="XP_013413574.1">
    <property type="nucleotide sequence ID" value="XM_013558120.1"/>
</dbReference>
<evidence type="ECO:0000313" key="22">
    <source>
        <dbReference type="RefSeq" id="XP_013413574.1"/>
    </source>
</evidence>
<dbReference type="PROSITE" id="PS50835">
    <property type="entry name" value="IG_LIKE"/>
    <property type="match status" value="1"/>
</dbReference>
<feature type="domain" description="PLAC" evidence="9">
    <location>
        <begin position="1026"/>
        <end position="1060"/>
    </location>
</feature>
<evidence type="ECO:0000256" key="6">
    <source>
        <dbReference type="PIRSR" id="PIRSR613273-3"/>
    </source>
</evidence>
<dbReference type="Gene3D" id="2.60.40.10">
    <property type="entry name" value="Immunoglobulins"/>
    <property type="match status" value="1"/>
</dbReference>
<dbReference type="RefSeq" id="XP_013413572.1">
    <property type="nucleotide sequence ID" value="XM_013558118.2"/>
</dbReference>
<dbReference type="Proteomes" id="UP000085678">
    <property type="component" value="Unplaced"/>
</dbReference>
<feature type="disulfide bond" evidence="6">
    <location>
        <begin position="41"/>
        <end position="71"/>
    </location>
</feature>
<dbReference type="OrthoDB" id="5781878at2759"/>
<dbReference type="RefSeq" id="XP_013413568.1">
    <property type="nucleotide sequence ID" value="XM_013558114.1"/>
</dbReference>
<feature type="signal peptide" evidence="7">
    <location>
        <begin position="1"/>
        <end position="29"/>
    </location>
</feature>
<evidence type="ECO:0000313" key="20">
    <source>
        <dbReference type="RefSeq" id="XP_013413572.1"/>
    </source>
</evidence>
<evidence type="ECO:0000313" key="12">
    <source>
        <dbReference type="RefSeq" id="XP_013413563.1"/>
    </source>
</evidence>
<evidence type="ECO:0000313" key="10">
    <source>
        <dbReference type="Proteomes" id="UP000085678"/>
    </source>
</evidence>
<evidence type="ECO:0000256" key="5">
    <source>
        <dbReference type="ARBA" id="ARBA00023157"/>
    </source>
</evidence>
<keyword evidence="5 6" id="KW-1015">Disulfide bond</keyword>
<dbReference type="RefSeq" id="XP_013413571.1">
    <property type="nucleotide sequence ID" value="XM_013558117.1"/>
</dbReference>
<dbReference type="RefSeq" id="XP_013413573.1">
    <property type="nucleotide sequence ID" value="XM_013558119.2"/>
</dbReference>
<evidence type="ECO:0000313" key="19">
    <source>
        <dbReference type="RefSeq" id="XP_013413571.1"/>
    </source>
</evidence>
<dbReference type="PROSITE" id="PS50092">
    <property type="entry name" value="TSP1"/>
    <property type="match status" value="8"/>
</dbReference>
<reference evidence="11 12" key="1">
    <citation type="submission" date="2025-04" db="UniProtKB">
        <authorList>
            <consortium name="RefSeq"/>
        </authorList>
    </citation>
    <scope>IDENTIFICATION</scope>
    <source>
        <tissue evidence="11 12">Gonads</tissue>
    </source>
</reference>
<dbReference type="RefSeq" id="XP_013413570.1">
    <property type="nucleotide sequence ID" value="XM_013558116.1"/>
</dbReference>
<dbReference type="AlphaFoldDB" id="A0A1S3JU14"/>
<evidence type="ECO:0000256" key="4">
    <source>
        <dbReference type="ARBA" id="ARBA00022737"/>
    </source>
</evidence>
<evidence type="ECO:0000256" key="3">
    <source>
        <dbReference type="ARBA" id="ARBA00022729"/>
    </source>
</evidence>
<dbReference type="InterPro" id="IPR010909">
    <property type="entry name" value="PLAC"/>
</dbReference>
<protein>
    <submittedName>
        <fullName evidence="11 12">ADAMTS-like protein 3 isoform X1</fullName>
    </submittedName>
</protein>
<dbReference type="FunFam" id="2.20.100.10:FF:000005">
    <property type="entry name" value="ADAM metallopeptidase with thrombospondin type 1 motif 9"/>
    <property type="match status" value="1"/>
</dbReference>
<keyword evidence="4" id="KW-0677">Repeat</keyword>
<dbReference type="InterPro" id="IPR013273">
    <property type="entry name" value="ADAMTS/ADAMTS-like"/>
</dbReference>
<dbReference type="KEGG" id="lak:106175934"/>
<dbReference type="RefSeq" id="XP_013413566.1">
    <property type="nucleotide sequence ID" value="XM_013558112.1"/>
</dbReference>
<evidence type="ECO:0000256" key="2">
    <source>
        <dbReference type="ARBA" id="ARBA00022525"/>
    </source>
</evidence>
<dbReference type="SMART" id="SM00408">
    <property type="entry name" value="IGc2"/>
    <property type="match status" value="1"/>
</dbReference>
<sequence length="1060" mass="117369">MRMYATRRGFSGLWLVLTTLLGIQRLCAGSHWSGWSGWSGCSRTCDGGASYQLRRCTDWSCQGASIRYKTCNSKPCPDSTVDFRGQQCAAYNDVPYYNQLYQWEAYHEPRDPCSLRCKPKGHDFGVMLAPKVLDGTRCNPTSLDMCINGECRTVGCDHVLDSKTVVDACGVCGGDSSTCQQTRQTTRFHWREADYSECSVTCGVGYRVTSTVCVDTWRNQIIHSGYCELKNKPKLRTQICQAPSSCIPVWKTEDWQACSKSCGGGTAVRKVYCVRELENGKFDRTADKMCTGSKPANKQSCNVQECPRWYAGPWSLCSVTCGTGVQYREVICKQVDDLQCSIEDKPISAQDCDTQTSCIGETAETNDRSGQETVEASYRLPRVFDDKNAVEEFDNSAGDRVNAISASADKKDTMMAADKPAPPIQADQAISSTPTFIATEWGPCSTTCGQGVKIRLVQCKVYLAFSRSVVDLPDSECSEAKPHEIEQCSYGNCSALMIPFDNIVPEQVYLWKSLRYTACSAQCLGGFQESIVECVRASDDAVVEDSMCAASPKLSSVTRVCGDGPCPPRWRVGAWGHCSTTCGRGTQTRSVQCIQQLARGEDFTAAVPEDFCPVPKPESDRECNLAECPPFWHVGNWTTCSTPCGGGLQSRMVMCQQVTPTGSIIKVTNEAECLEERPLAERKCNSFDCFNKILPKPAKIRKDLSHYVQLKPMKRILLIVGGKATVIPQTTILVRCPVKNYPQSEVEWTNDGAVIPKSNHHSRLGLKGHHRILRIRKSRLKDAGIYTCSADGVAAAISIDFHSEEQAAKLHSLRKKYMRSHISTDVISDSWNEYNGSSSYSFVTSDWGVCSQTCGGRGIQMTNVSCEMITDTSYKILPQQMCLDAGLVKPRESRGCGWAECPHWTLGEWSECSNDTCLGHATATQQMQLYCSLLNGTYVDNANCDRTRVPSTSRHCHNPHCHAVWEVSPWTKCSKTCGETGIRSRMLKCVWSGSGIPAGINCRNMDRPHAAVTCEMPACPNGTQPVTYDCYDQSKFCGMVQRLNMCRFRDYKTRCCYSCS</sequence>
<proteinExistence type="predicted"/>
<dbReference type="RefSeq" id="XP_013413577.1">
    <property type="nucleotide sequence ID" value="XM_013558123.1"/>
</dbReference>